<accession>A0ABQ1W8Y6</accession>
<evidence type="ECO:0000313" key="1">
    <source>
        <dbReference type="EMBL" id="GGG18665.1"/>
    </source>
</evidence>
<gene>
    <name evidence="1" type="ORF">GCM10011323_23520</name>
</gene>
<dbReference type="RefSeq" id="WP_188501714.1">
    <property type="nucleotide sequence ID" value="NZ_BMFP01000004.1"/>
</dbReference>
<keyword evidence="2" id="KW-1185">Reference proteome</keyword>
<protein>
    <submittedName>
        <fullName evidence="1">Uncharacterized protein</fullName>
    </submittedName>
</protein>
<organism evidence="1 2">
    <name type="scientific">Pontibacter amylolyticus</name>
    <dbReference type="NCBI Taxonomy" id="1424080"/>
    <lineage>
        <taxon>Bacteria</taxon>
        <taxon>Pseudomonadati</taxon>
        <taxon>Bacteroidota</taxon>
        <taxon>Cytophagia</taxon>
        <taxon>Cytophagales</taxon>
        <taxon>Hymenobacteraceae</taxon>
        <taxon>Pontibacter</taxon>
    </lineage>
</organism>
<comment type="caution">
    <text evidence="1">The sequence shown here is derived from an EMBL/GenBank/DDBJ whole genome shotgun (WGS) entry which is preliminary data.</text>
</comment>
<evidence type="ECO:0000313" key="2">
    <source>
        <dbReference type="Proteomes" id="UP000634043"/>
    </source>
</evidence>
<dbReference type="Proteomes" id="UP000634043">
    <property type="component" value="Unassembled WGS sequence"/>
</dbReference>
<name>A0ABQ1W8Y6_9BACT</name>
<sequence length="47" mass="5190">MLAGNSKLLRKFNIAYDQSLEGIVETIVLTAVDAQYTGYITIADQIK</sequence>
<proteinExistence type="predicted"/>
<dbReference type="EMBL" id="BMFP01000004">
    <property type="protein sequence ID" value="GGG18665.1"/>
    <property type="molecule type" value="Genomic_DNA"/>
</dbReference>
<reference evidence="2" key="1">
    <citation type="journal article" date="2019" name="Int. J. Syst. Evol. Microbiol.">
        <title>The Global Catalogue of Microorganisms (GCM) 10K type strain sequencing project: providing services to taxonomists for standard genome sequencing and annotation.</title>
        <authorList>
            <consortium name="The Broad Institute Genomics Platform"/>
            <consortium name="The Broad Institute Genome Sequencing Center for Infectious Disease"/>
            <person name="Wu L."/>
            <person name="Ma J."/>
        </authorList>
    </citation>
    <scope>NUCLEOTIDE SEQUENCE [LARGE SCALE GENOMIC DNA]</scope>
    <source>
        <strain evidence="2">CGMCC 1.12749</strain>
    </source>
</reference>